<reference evidence="3 4" key="1">
    <citation type="submission" date="2019-06" db="EMBL/GenBank/DDBJ databases">
        <title>The draft genome of Rhizobium smilacinae PTYR-5.</title>
        <authorList>
            <person name="Liu L."/>
            <person name="Li L."/>
            <person name="Zhang X."/>
        </authorList>
    </citation>
    <scope>NUCLEOTIDE SEQUENCE [LARGE SCALE GENOMIC DNA]</scope>
    <source>
        <strain evidence="3 4">PTYR-5</strain>
    </source>
</reference>
<dbReference type="RefSeq" id="WP_139676403.1">
    <property type="nucleotide sequence ID" value="NZ_VDMN01000002.1"/>
</dbReference>
<name>A0A5C4XJC0_9HYPH</name>
<comment type="caution">
    <text evidence="3">The sequence shown here is derived from an EMBL/GenBank/DDBJ whole genome shotgun (WGS) entry which is preliminary data.</text>
</comment>
<sequence length="255" mass="26828">MTDISSPAFDANALADALYTLRAAGGSQATAAFSQPRDLAEAVLAQKALAAREGASTTVWKVAMSPDQQAVVAPLHPYVETSRDAELPYLPGMKFEVEIALRLGRDLPVKAYPYSRDDIYEAVSEAYLGAELLSSAVDESGKLSFPLYVADRIGNRGYALGSVVPKKLIDTVGEVEVKVIQGANSIYEGPAKHPVGDVLAWLVAYANDSTRTANSLEAGSVITTGALSGAMLLPGPGKVEVLLAKDYVLNVTLSA</sequence>
<keyword evidence="1" id="KW-0456">Lyase</keyword>
<evidence type="ECO:0000313" key="3">
    <source>
        <dbReference type="EMBL" id="TNM63492.1"/>
    </source>
</evidence>
<dbReference type="Proteomes" id="UP000311605">
    <property type="component" value="Unassembled WGS sequence"/>
</dbReference>
<dbReference type="GO" id="GO:0005737">
    <property type="term" value="C:cytoplasm"/>
    <property type="evidence" value="ECO:0007669"/>
    <property type="project" value="TreeGrafter"/>
</dbReference>
<dbReference type="InterPro" id="IPR036663">
    <property type="entry name" value="Fumarylacetoacetase_C_sf"/>
</dbReference>
<protein>
    <submittedName>
        <fullName evidence="3">2-keto-4-pentenoate hydratase</fullName>
    </submittedName>
</protein>
<dbReference type="InterPro" id="IPR011234">
    <property type="entry name" value="Fumarylacetoacetase-like_C"/>
</dbReference>
<dbReference type="GO" id="GO:0008684">
    <property type="term" value="F:2-oxopent-4-enoate hydratase activity"/>
    <property type="evidence" value="ECO:0007669"/>
    <property type="project" value="TreeGrafter"/>
</dbReference>
<dbReference type="AlphaFoldDB" id="A0A5C4XJC0"/>
<proteinExistence type="predicted"/>
<dbReference type="PANTHER" id="PTHR30143:SF0">
    <property type="entry name" value="2-KETO-4-PENTENOATE HYDRATASE"/>
    <property type="match status" value="1"/>
</dbReference>
<evidence type="ECO:0000259" key="2">
    <source>
        <dbReference type="Pfam" id="PF01557"/>
    </source>
</evidence>
<dbReference type="InterPro" id="IPR050772">
    <property type="entry name" value="Hydratase-Decarb/MhpD_sf"/>
</dbReference>
<organism evidence="3 4">
    <name type="scientific">Aliirhizobium smilacinae</name>
    <dbReference type="NCBI Taxonomy" id="1395944"/>
    <lineage>
        <taxon>Bacteria</taxon>
        <taxon>Pseudomonadati</taxon>
        <taxon>Pseudomonadota</taxon>
        <taxon>Alphaproteobacteria</taxon>
        <taxon>Hyphomicrobiales</taxon>
        <taxon>Rhizobiaceae</taxon>
        <taxon>Aliirhizobium</taxon>
    </lineage>
</organism>
<accession>A0A5C4XJC0</accession>
<dbReference type="PANTHER" id="PTHR30143">
    <property type="entry name" value="ACID HYDRATASE"/>
    <property type="match status" value="1"/>
</dbReference>
<keyword evidence="4" id="KW-1185">Reference proteome</keyword>
<dbReference type="SUPFAM" id="SSF56529">
    <property type="entry name" value="FAH"/>
    <property type="match status" value="1"/>
</dbReference>
<dbReference type="OrthoDB" id="7854191at2"/>
<gene>
    <name evidence="3" type="ORF">FHP24_11800</name>
</gene>
<evidence type="ECO:0000256" key="1">
    <source>
        <dbReference type="ARBA" id="ARBA00023239"/>
    </source>
</evidence>
<feature type="domain" description="Fumarylacetoacetase-like C-terminal" evidence="2">
    <location>
        <begin position="90"/>
        <end position="236"/>
    </location>
</feature>
<dbReference type="EMBL" id="VDMN01000002">
    <property type="protein sequence ID" value="TNM63492.1"/>
    <property type="molecule type" value="Genomic_DNA"/>
</dbReference>
<evidence type="ECO:0000313" key="4">
    <source>
        <dbReference type="Proteomes" id="UP000311605"/>
    </source>
</evidence>
<dbReference type="Gene3D" id="3.90.850.10">
    <property type="entry name" value="Fumarylacetoacetase-like, C-terminal domain"/>
    <property type="match status" value="1"/>
</dbReference>
<dbReference type="Pfam" id="PF01557">
    <property type="entry name" value="FAA_hydrolase"/>
    <property type="match status" value="1"/>
</dbReference>